<dbReference type="PANTHER" id="PTHR43320">
    <property type="entry name" value="SUGAR KINASE"/>
    <property type="match status" value="1"/>
</dbReference>
<evidence type="ECO:0000313" key="5">
    <source>
        <dbReference type="EMBL" id="OEJ14380.1"/>
    </source>
</evidence>
<dbReference type="AlphaFoldDB" id="A0A1E5NDZ5"/>
<keyword evidence="3 5" id="KW-0418">Kinase</keyword>
<dbReference type="Gene3D" id="3.40.1190.20">
    <property type="match status" value="1"/>
</dbReference>
<feature type="domain" description="Carbohydrate kinase PfkB" evidence="4">
    <location>
        <begin position="3"/>
        <end position="311"/>
    </location>
</feature>
<comment type="caution">
    <text evidence="5">The sequence shown here is derived from an EMBL/GenBank/DDBJ whole genome shotgun (WGS) entry which is preliminary data.</text>
</comment>
<gene>
    <name evidence="5" type="ORF">BFL38_06010</name>
</gene>
<sequence>MSYIIGFGEIMLRLSSIDNERLFQSSKLNATFGGVEANICVLASILGLKSRYVTALPNNAIGKKVEELLLSHRVDTSAISWEGKRLGIYFVDPGNNYRSSNVIYDREYSSISQALIEDFDWDKVFKDASYFHVSGVTPAISQTAADLTLYAVKEAKKRNVKVSCDINHRKKLWKYGKKIEEVMPEIVKYSDIVFANEYDAVKILGVKSNVDVDSDISDDDYKSIMNELIDKYSLDMVITTKREAISSNHNNIYSMLYVDKKLYKSKKYYIKNIIDRIGTGDSFAAGILSGIQLFDNYQDILEFAAASFCIKHSIPGDWNLTTKDEVINLMKSKDGLDVKR</sequence>
<evidence type="ECO:0000259" key="4">
    <source>
        <dbReference type="Pfam" id="PF00294"/>
    </source>
</evidence>
<dbReference type="InterPro" id="IPR011611">
    <property type="entry name" value="PfkB_dom"/>
</dbReference>
<evidence type="ECO:0000256" key="3">
    <source>
        <dbReference type="ARBA" id="ARBA00022777"/>
    </source>
</evidence>
<name>A0A1E5NDZ5_9SPIR</name>
<dbReference type="Proteomes" id="UP000095247">
    <property type="component" value="Unassembled WGS sequence"/>
</dbReference>
<comment type="similarity">
    <text evidence="1">Belongs to the carbohydrate kinase PfkB family.</text>
</comment>
<evidence type="ECO:0000256" key="1">
    <source>
        <dbReference type="ARBA" id="ARBA00010688"/>
    </source>
</evidence>
<evidence type="ECO:0000256" key="2">
    <source>
        <dbReference type="ARBA" id="ARBA00022679"/>
    </source>
</evidence>
<organism evidence="5 6">
    <name type="scientific">Brachyspira hampsonii</name>
    <dbReference type="NCBI Taxonomy" id="1287055"/>
    <lineage>
        <taxon>Bacteria</taxon>
        <taxon>Pseudomonadati</taxon>
        <taxon>Spirochaetota</taxon>
        <taxon>Spirochaetia</taxon>
        <taxon>Brachyspirales</taxon>
        <taxon>Brachyspiraceae</taxon>
        <taxon>Brachyspira</taxon>
    </lineage>
</organism>
<dbReference type="InterPro" id="IPR029056">
    <property type="entry name" value="Ribokinase-like"/>
</dbReference>
<dbReference type="Pfam" id="PF00294">
    <property type="entry name" value="PfkB"/>
    <property type="match status" value="1"/>
</dbReference>
<dbReference type="GO" id="GO:0016301">
    <property type="term" value="F:kinase activity"/>
    <property type="evidence" value="ECO:0007669"/>
    <property type="project" value="UniProtKB-KW"/>
</dbReference>
<dbReference type="EMBL" id="MDCO01000010">
    <property type="protein sequence ID" value="OEJ14380.1"/>
    <property type="molecule type" value="Genomic_DNA"/>
</dbReference>
<dbReference type="InterPro" id="IPR052700">
    <property type="entry name" value="Carb_kinase_PfkB-like"/>
</dbReference>
<reference evidence="5 6" key="1">
    <citation type="submission" date="2016-08" db="EMBL/GenBank/DDBJ databases">
        <title>Characterization and recognition of Brachyspira hampsonii sp. nov., a novel intestinal spirochete that is pathogenic to pigs.</title>
        <authorList>
            <person name="Mirajkar N."/>
            <person name="La T."/>
            <person name="Phillips N."/>
            <person name="Hampson D."/>
            <person name="Gebhart C."/>
        </authorList>
    </citation>
    <scope>NUCLEOTIDE SEQUENCE [LARGE SCALE GENOMIC DNA]</scope>
    <source>
        <strain evidence="5 6">P280/1</strain>
    </source>
</reference>
<protein>
    <submittedName>
        <fullName evidence="5">Carbohydrate kinase</fullName>
    </submittedName>
</protein>
<dbReference type="PANTHER" id="PTHR43320:SF2">
    <property type="entry name" value="2-DEHYDRO-3-DEOXYGLUCONOKINASE_2-DEHYDRO-3-DEOXYGALACTONOKINASE"/>
    <property type="match status" value="1"/>
</dbReference>
<proteinExistence type="inferred from homology"/>
<keyword evidence="2" id="KW-0808">Transferase</keyword>
<evidence type="ECO:0000313" key="6">
    <source>
        <dbReference type="Proteomes" id="UP000095247"/>
    </source>
</evidence>
<dbReference type="RefSeq" id="WP_069726555.1">
    <property type="nucleotide sequence ID" value="NZ_MDCO01000010.1"/>
</dbReference>
<dbReference type="SUPFAM" id="SSF53613">
    <property type="entry name" value="Ribokinase-like"/>
    <property type="match status" value="1"/>
</dbReference>
<accession>A0A1E5NDZ5</accession>
<dbReference type="CDD" id="cd01166">
    <property type="entry name" value="KdgK"/>
    <property type="match status" value="1"/>
</dbReference>